<name>A0A167LH41_CORFA</name>
<sequence>MRKAVEGRMGDGFSSAGYPSTRVSISQQQHPLHDLFAKTSSLVSRTLPVVLPFNEVSTTALDMFTKDKESQITAAKKLTDKSRWLRPEVLRASVAEGALVEVRASTEKVDAGWAALECRVEAIDKSMDGQEGDLLLTRKSRCTHVLGDFYEARQAIRELESGLESVKSWIRDLDQILASVKNRVVSLEN</sequence>
<accession>A0A167LH41</accession>
<evidence type="ECO:0000313" key="1">
    <source>
        <dbReference type="EMBL" id="OAA53084.1"/>
    </source>
</evidence>
<keyword evidence="2" id="KW-1185">Reference proteome</keyword>
<gene>
    <name evidence="1" type="ORF">ISF_09038</name>
</gene>
<proteinExistence type="predicted"/>
<dbReference type="AlphaFoldDB" id="A0A167LH41"/>
<organism evidence="1 2">
    <name type="scientific">Cordyceps fumosorosea (strain ARSEF 2679)</name>
    <name type="common">Isaria fumosorosea</name>
    <dbReference type="NCBI Taxonomy" id="1081104"/>
    <lineage>
        <taxon>Eukaryota</taxon>
        <taxon>Fungi</taxon>
        <taxon>Dikarya</taxon>
        <taxon>Ascomycota</taxon>
        <taxon>Pezizomycotina</taxon>
        <taxon>Sordariomycetes</taxon>
        <taxon>Hypocreomycetidae</taxon>
        <taxon>Hypocreales</taxon>
        <taxon>Cordycipitaceae</taxon>
        <taxon>Cordyceps</taxon>
    </lineage>
</organism>
<comment type="caution">
    <text evidence="1">The sequence shown here is derived from an EMBL/GenBank/DDBJ whole genome shotgun (WGS) entry which is preliminary data.</text>
</comment>
<dbReference type="EMBL" id="AZHB01000040">
    <property type="protein sequence ID" value="OAA53084.1"/>
    <property type="molecule type" value="Genomic_DNA"/>
</dbReference>
<dbReference type="Proteomes" id="UP000076744">
    <property type="component" value="Unassembled WGS sequence"/>
</dbReference>
<dbReference type="RefSeq" id="XP_018700166.1">
    <property type="nucleotide sequence ID" value="XM_018852641.1"/>
</dbReference>
<dbReference type="GeneID" id="30025330"/>
<reference evidence="1 2" key="1">
    <citation type="journal article" date="2016" name="Genome Biol. Evol.">
        <title>Divergent and convergent evolution of fungal pathogenicity.</title>
        <authorList>
            <person name="Shang Y."/>
            <person name="Xiao G."/>
            <person name="Zheng P."/>
            <person name="Cen K."/>
            <person name="Zhan S."/>
            <person name="Wang C."/>
        </authorList>
    </citation>
    <scope>NUCLEOTIDE SEQUENCE [LARGE SCALE GENOMIC DNA]</scope>
    <source>
        <strain evidence="1 2">ARSEF 2679</strain>
    </source>
</reference>
<protein>
    <submittedName>
        <fullName evidence="1">Uncharacterized protein</fullName>
    </submittedName>
</protein>
<evidence type="ECO:0000313" key="2">
    <source>
        <dbReference type="Proteomes" id="UP000076744"/>
    </source>
</evidence>